<feature type="transmembrane region" description="Helical" evidence="8">
    <location>
        <begin position="181"/>
        <end position="203"/>
    </location>
</feature>
<sequence length="547" mass="60785">MLTYTPPHELPLPKPTEKPWLLLLLCLVWLIPGLIGREPLKPDEIVLADIIRHWLNGANWLVPQVAGQALVEHPPLFHWVAAFFARMSQGWLPIHDAARLASGFFTALALWGTGLTGRELIGRRHGRSAVLILLGSLGLLLPGHLLSPSPALLAGYAFAMYGLSLAPRLTQLAGSVLGISLAIMFMAGSLVEPMLMLASAWLVSHLASWSSRIRITTFSIALAVALPLAAAWPLALLQQAPETFEFWWQTHALGFFGGFGNASVFHPFGYYLKLLPWFAWPAWPIAAASLWMLKDRLDEVRIRLPLVLILCYIIPVIIAVREYPDYALPLLPPLAILGAAGLDIQRRGMAAFLNWFGVMTFGLLALLLWLGWLALHFGIPPRMAARAIALAPGFQPVFSPIAAVVGIVMSLVWLWAVSRRRPMGRQAVTNWAAGVTLVWGLAMAFWLPWSDARTSYRPLANQLSQVIYSQGNQCVSSWKLGDSQRGMLHYYAGIRTQRLEDTIMPRCPLLLVQADDPSAVAFRNWHMIWRGNRAGDETEHYVLFRQP</sequence>
<evidence type="ECO:0000313" key="10">
    <source>
        <dbReference type="Proteomes" id="UP001172778"/>
    </source>
</evidence>
<keyword evidence="6 8" id="KW-1133">Transmembrane helix</keyword>
<feature type="transmembrane region" description="Helical" evidence="8">
    <location>
        <begin position="274"/>
        <end position="293"/>
    </location>
</feature>
<evidence type="ECO:0000313" key="9">
    <source>
        <dbReference type="EMBL" id="MDK2126562.1"/>
    </source>
</evidence>
<keyword evidence="7 8" id="KW-0472">Membrane</keyword>
<dbReference type="InterPro" id="IPR050297">
    <property type="entry name" value="LipidA_mod_glycosyltrf_83"/>
</dbReference>
<evidence type="ECO:0000256" key="2">
    <source>
        <dbReference type="ARBA" id="ARBA00022475"/>
    </source>
</evidence>
<proteinExistence type="predicted"/>
<organism evidence="9 10">
    <name type="scientific">Parachitinimonas caeni</name>
    <dbReference type="NCBI Taxonomy" id="3031301"/>
    <lineage>
        <taxon>Bacteria</taxon>
        <taxon>Pseudomonadati</taxon>
        <taxon>Pseudomonadota</taxon>
        <taxon>Betaproteobacteria</taxon>
        <taxon>Neisseriales</taxon>
        <taxon>Chitinibacteraceae</taxon>
        <taxon>Parachitinimonas</taxon>
    </lineage>
</organism>
<keyword evidence="5 8" id="KW-0812">Transmembrane</keyword>
<evidence type="ECO:0000256" key="5">
    <source>
        <dbReference type="ARBA" id="ARBA00022692"/>
    </source>
</evidence>
<reference evidence="9" key="1">
    <citation type="submission" date="2023-03" db="EMBL/GenBank/DDBJ databases">
        <title>Chitinimonas shenzhenensis gen. nov., sp. nov., a novel member of family Burkholderiaceae isolated from activated sludge collected in Shen Zhen, China.</title>
        <authorList>
            <person name="Wang X."/>
        </authorList>
    </citation>
    <scope>NUCLEOTIDE SEQUENCE</scope>
    <source>
        <strain evidence="9">DQS-5</strain>
    </source>
</reference>
<keyword evidence="4" id="KW-0808">Transferase</keyword>
<evidence type="ECO:0000256" key="8">
    <source>
        <dbReference type="SAM" id="Phobius"/>
    </source>
</evidence>
<comment type="subcellular location">
    <subcellularLocation>
        <location evidence="1">Cell membrane</location>
        <topology evidence="1">Multi-pass membrane protein</topology>
    </subcellularLocation>
</comment>
<dbReference type="EMBL" id="JARRAF010000041">
    <property type="protein sequence ID" value="MDK2126562.1"/>
    <property type="molecule type" value="Genomic_DNA"/>
</dbReference>
<comment type="caution">
    <text evidence="9">The sequence shown here is derived from an EMBL/GenBank/DDBJ whole genome shotgun (WGS) entry which is preliminary data.</text>
</comment>
<evidence type="ECO:0000256" key="6">
    <source>
        <dbReference type="ARBA" id="ARBA00022989"/>
    </source>
</evidence>
<dbReference type="RefSeq" id="WP_284102881.1">
    <property type="nucleotide sequence ID" value="NZ_JARRAF010000041.1"/>
</dbReference>
<feature type="transmembrane region" description="Helical" evidence="8">
    <location>
        <begin position="20"/>
        <end position="36"/>
    </location>
</feature>
<evidence type="ECO:0000256" key="1">
    <source>
        <dbReference type="ARBA" id="ARBA00004651"/>
    </source>
</evidence>
<evidence type="ECO:0000256" key="7">
    <source>
        <dbReference type="ARBA" id="ARBA00023136"/>
    </source>
</evidence>
<evidence type="ECO:0000256" key="3">
    <source>
        <dbReference type="ARBA" id="ARBA00022676"/>
    </source>
</evidence>
<dbReference type="Proteomes" id="UP001172778">
    <property type="component" value="Unassembled WGS sequence"/>
</dbReference>
<gene>
    <name evidence="9" type="ORF">PZA18_21190</name>
</gene>
<keyword evidence="10" id="KW-1185">Reference proteome</keyword>
<evidence type="ECO:0000256" key="4">
    <source>
        <dbReference type="ARBA" id="ARBA00022679"/>
    </source>
</evidence>
<keyword evidence="2" id="KW-1003">Cell membrane</keyword>
<dbReference type="PANTHER" id="PTHR33908">
    <property type="entry name" value="MANNOSYLTRANSFERASE YKCB-RELATED"/>
    <property type="match status" value="1"/>
</dbReference>
<keyword evidence="3" id="KW-0328">Glycosyltransferase</keyword>
<feature type="transmembrane region" description="Helical" evidence="8">
    <location>
        <begin position="397"/>
        <end position="416"/>
    </location>
</feature>
<name>A0ABT7E2L5_9NEIS</name>
<evidence type="ECO:0008006" key="11">
    <source>
        <dbReference type="Google" id="ProtNLM"/>
    </source>
</evidence>
<feature type="transmembrane region" description="Helical" evidence="8">
    <location>
        <begin position="128"/>
        <end position="145"/>
    </location>
</feature>
<feature type="transmembrane region" description="Helical" evidence="8">
    <location>
        <begin position="351"/>
        <end position="377"/>
    </location>
</feature>
<feature type="transmembrane region" description="Helical" evidence="8">
    <location>
        <begin position="428"/>
        <end position="449"/>
    </location>
</feature>
<feature type="transmembrane region" description="Helical" evidence="8">
    <location>
        <begin position="326"/>
        <end position="344"/>
    </location>
</feature>
<protein>
    <recommendedName>
        <fullName evidence="11">4-amino-4-deoxy-L-arabinose transferase-like glycosyltransferase</fullName>
    </recommendedName>
</protein>
<feature type="transmembrane region" description="Helical" evidence="8">
    <location>
        <begin position="300"/>
        <end position="320"/>
    </location>
</feature>
<accession>A0ABT7E2L5</accession>
<feature type="transmembrane region" description="Helical" evidence="8">
    <location>
        <begin position="215"/>
        <end position="234"/>
    </location>
</feature>
<dbReference type="PANTHER" id="PTHR33908:SF11">
    <property type="entry name" value="MEMBRANE PROTEIN"/>
    <property type="match status" value="1"/>
</dbReference>